<evidence type="ECO:0000256" key="2">
    <source>
        <dbReference type="SAM" id="Phobius"/>
    </source>
</evidence>
<feature type="region of interest" description="Disordered" evidence="1">
    <location>
        <begin position="65"/>
        <end position="104"/>
    </location>
</feature>
<reference evidence="3" key="1">
    <citation type="submission" date="2018-10" db="EMBL/GenBank/DDBJ databases">
        <title>Hidden diversity of soil giant viruses.</title>
        <authorList>
            <person name="Schulz F."/>
            <person name="Alteio L."/>
            <person name="Goudeau D."/>
            <person name="Ryan E.M."/>
            <person name="Malmstrom R.R."/>
            <person name="Blanchard J."/>
            <person name="Woyke T."/>
        </authorList>
    </citation>
    <scope>NUCLEOTIDE SEQUENCE</scope>
    <source>
        <strain evidence="3">TEV1</strain>
    </source>
</reference>
<protein>
    <submittedName>
        <fullName evidence="3">Uncharacterized protein</fullName>
    </submittedName>
</protein>
<proteinExistence type="predicted"/>
<keyword evidence="2" id="KW-1133">Transmembrane helix</keyword>
<gene>
    <name evidence="3" type="ORF">Terrestrivirus4_11</name>
</gene>
<keyword evidence="2" id="KW-0812">Transmembrane</keyword>
<name>A0A3G4ZQT0_9VIRU</name>
<feature type="compositionally biased region" description="Basic and acidic residues" evidence="1">
    <location>
        <begin position="65"/>
        <end position="78"/>
    </location>
</feature>
<organism evidence="3">
    <name type="scientific">Terrestrivirus sp</name>
    <dbReference type="NCBI Taxonomy" id="2487775"/>
    <lineage>
        <taxon>Viruses</taxon>
        <taxon>Varidnaviria</taxon>
        <taxon>Bamfordvirae</taxon>
        <taxon>Nucleocytoviricota</taxon>
        <taxon>Megaviricetes</taxon>
        <taxon>Imitervirales</taxon>
        <taxon>Mimiviridae</taxon>
        <taxon>Klosneuvirinae</taxon>
    </lineage>
</organism>
<feature type="transmembrane region" description="Helical" evidence="2">
    <location>
        <begin position="12"/>
        <end position="33"/>
    </location>
</feature>
<evidence type="ECO:0000313" key="3">
    <source>
        <dbReference type="EMBL" id="AYV75963.1"/>
    </source>
</evidence>
<dbReference type="EMBL" id="MK071982">
    <property type="protein sequence ID" value="AYV75963.1"/>
    <property type="molecule type" value="Genomic_DNA"/>
</dbReference>
<sequence>MNITPENVHVYIFSIIGLLLICFITLFYIKSSLETEIETMKKKMKKMQGVQKILYGQIRNISEKQQQEEQEKLARESQQEAENENEGDERMGIEDVDSYIDPLN</sequence>
<keyword evidence="2" id="KW-0472">Membrane</keyword>
<accession>A0A3G4ZQT0</accession>
<evidence type="ECO:0000256" key="1">
    <source>
        <dbReference type="SAM" id="MobiDB-lite"/>
    </source>
</evidence>